<dbReference type="GO" id="GO:0005524">
    <property type="term" value="F:ATP binding"/>
    <property type="evidence" value="ECO:0007669"/>
    <property type="project" value="UniProtKB-UniRule"/>
</dbReference>
<organism evidence="9 10">
    <name type="scientific">Microvirga subterranea</name>
    <dbReference type="NCBI Taxonomy" id="186651"/>
    <lineage>
        <taxon>Bacteria</taxon>
        <taxon>Pseudomonadati</taxon>
        <taxon>Pseudomonadota</taxon>
        <taxon>Alphaproteobacteria</taxon>
        <taxon>Hyphomicrobiales</taxon>
        <taxon>Methylobacteriaceae</taxon>
        <taxon>Microvirga</taxon>
    </lineage>
</organism>
<dbReference type="InterPro" id="IPR023214">
    <property type="entry name" value="HAD_sf"/>
</dbReference>
<keyword evidence="10" id="KW-1185">Reference proteome</keyword>
<evidence type="ECO:0000256" key="4">
    <source>
        <dbReference type="ARBA" id="ARBA00022723"/>
    </source>
</evidence>
<feature type="transmembrane region" description="Helical" evidence="7">
    <location>
        <begin position="382"/>
        <end position="405"/>
    </location>
</feature>
<evidence type="ECO:0000256" key="1">
    <source>
        <dbReference type="ARBA" id="ARBA00004370"/>
    </source>
</evidence>
<dbReference type="Pfam" id="PF00122">
    <property type="entry name" value="E1-E2_ATPase"/>
    <property type="match status" value="1"/>
</dbReference>
<keyword evidence="4 7" id="KW-0479">Metal-binding</keyword>
<keyword evidence="7" id="KW-1003">Cell membrane</keyword>
<feature type="transmembrane region" description="Helical" evidence="7">
    <location>
        <begin position="176"/>
        <end position="194"/>
    </location>
</feature>
<dbReference type="Pfam" id="PF00702">
    <property type="entry name" value="Hydrolase"/>
    <property type="match status" value="1"/>
</dbReference>
<dbReference type="GO" id="GO:0016887">
    <property type="term" value="F:ATP hydrolysis activity"/>
    <property type="evidence" value="ECO:0007669"/>
    <property type="project" value="InterPro"/>
</dbReference>
<reference evidence="9 10" key="1">
    <citation type="submission" date="2018-07" db="EMBL/GenBank/DDBJ databases">
        <title>Genomic Encyclopedia of Type Strains, Phase IV (KMG-IV): sequencing the most valuable type-strain genomes for metagenomic binning, comparative biology and taxonomic classification.</title>
        <authorList>
            <person name="Goeker M."/>
        </authorList>
    </citation>
    <scope>NUCLEOTIDE SEQUENCE [LARGE SCALE GENOMIC DNA]</scope>
    <source>
        <strain evidence="9 10">DSM 14364</strain>
    </source>
</reference>
<dbReference type="InterPro" id="IPR023298">
    <property type="entry name" value="ATPase_P-typ_TM_dom_sf"/>
</dbReference>
<dbReference type="PROSITE" id="PS00154">
    <property type="entry name" value="ATPASE_E1_E2"/>
    <property type="match status" value="1"/>
</dbReference>
<dbReference type="NCBIfam" id="TIGR01511">
    <property type="entry name" value="ATPase-IB1_Cu"/>
    <property type="match status" value="1"/>
</dbReference>
<dbReference type="GO" id="GO:0005886">
    <property type="term" value="C:plasma membrane"/>
    <property type="evidence" value="ECO:0007669"/>
    <property type="project" value="UniProtKB-SubCell"/>
</dbReference>
<dbReference type="NCBIfam" id="TIGR01512">
    <property type="entry name" value="ATPase-IB2_Cd"/>
    <property type="match status" value="1"/>
</dbReference>
<dbReference type="Gene3D" id="2.70.150.10">
    <property type="entry name" value="Calcium-transporting ATPase, cytoplasmic transduction domain A"/>
    <property type="match status" value="1"/>
</dbReference>
<dbReference type="SUPFAM" id="SSF55008">
    <property type="entry name" value="HMA, heavy metal-associated domain"/>
    <property type="match status" value="1"/>
</dbReference>
<name>A0A370HRL9_9HYPH</name>
<feature type="transmembrane region" description="Helical" evidence="7">
    <location>
        <begin position="200"/>
        <end position="218"/>
    </location>
</feature>
<evidence type="ECO:0000256" key="3">
    <source>
        <dbReference type="ARBA" id="ARBA00022692"/>
    </source>
</evidence>
<dbReference type="NCBIfam" id="TIGR01494">
    <property type="entry name" value="ATPase_P-type"/>
    <property type="match status" value="1"/>
</dbReference>
<dbReference type="GO" id="GO:0019829">
    <property type="term" value="F:ATPase-coupled monoatomic cation transmembrane transporter activity"/>
    <property type="evidence" value="ECO:0007669"/>
    <property type="project" value="InterPro"/>
</dbReference>
<feature type="transmembrane region" description="Helical" evidence="7">
    <location>
        <begin position="356"/>
        <end position="376"/>
    </location>
</feature>
<feature type="transmembrane region" description="Helical" evidence="7">
    <location>
        <begin position="684"/>
        <end position="708"/>
    </location>
</feature>
<dbReference type="SUPFAM" id="SSF81665">
    <property type="entry name" value="Calcium ATPase, transmembrane domain M"/>
    <property type="match status" value="1"/>
</dbReference>
<dbReference type="SUPFAM" id="SSF56784">
    <property type="entry name" value="HAD-like"/>
    <property type="match status" value="1"/>
</dbReference>
<comment type="similarity">
    <text evidence="2 7">Belongs to the cation transport ATPase (P-type) (TC 3.A.3) family. Type IB subfamily.</text>
</comment>
<dbReference type="InterPro" id="IPR027256">
    <property type="entry name" value="P-typ_ATPase_IB"/>
</dbReference>
<dbReference type="Gene3D" id="3.40.1110.10">
    <property type="entry name" value="Calcium-transporting ATPase, cytoplasmic domain N"/>
    <property type="match status" value="1"/>
</dbReference>
<keyword evidence="5 7" id="KW-1133">Transmembrane helix</keyword>
<dbReference type="GO" id="GO:0046872">
    <property type="term" value="F:metal ion binding"/>
    <property type="evidence" value="ECO:0007669"/>
    <property type="project" value="UniProtKB-KW"/>
</dbReference>
<dbReference type="Proteomes" id="UP000254925">
    <property type="component" value="Unassembled WGS sequence"/>
</dbReference>
<keyword evidence="6 7" id="KW-0472">Membrane</keyword>
<accession>A0A370HRL9</accession>
<dbReference type="InterPro" id="IPR008250">
    <property type="entry name" value="ATPase_P-typ_transduc_dom_A_sf"/>
</dbReference>
<evidence type="ECO:0000256" key="6">
    <source>
        <dbReference type="ARBA" id="ARBA00023136"/>
    </source>
</evidence>
<dbReference type="GO" id="GO:0015662">
    <property type="term" value="F:P-type ion transporter activity"/>
    <property type="evidence" value="ECO:0007669"/>
    <property type="project" value="UniProtKB-ARBA"/>
</dbReference>
<dbReference type="PANTHER" id="PTHR46594:SF4">
    <property type="entry name" value="P-TYPE CATION-TRANSPORTING ATPASE"/>
    <property type="match status" value="1"/>
</dbReference>
<dbReference type="InterPro" id="IPR059000">
    <property type="entry name" value="ATPase_P-type_domA"/>
</dbReference>
<keyword evidence="3 7" id="KW-0812">Transmembrane</keyword>
<dbReference type="Gene3D" id="3.40.50.1000">
    <property type="entry name" value="HAD superfamily/HAD-like"/>
    <property type="match status" value="1"/>
</dbReference>
<evidence type="ECO:0000313" key="10">
    <source>
        <dbReference type="Proteomes" id="UP000254925"/>
    </source>
</evidence>
<dbReference type="Pfam" id="PF00403">
    <property type="entry name" value="HMA"/>
    <property type="match status" value="1"/>
</dbReference>
<proteinExistence type="inferred from homology"/>
<keyword evidence="7" id="KW-0067">ATP-binding</keyword>
<dbReference type="InterPro" id="IPR001757">
    <property type="entry name" value="P_typ_ATPase"/>
</dbReference>
<feature type="transmembrane region" description="Helical" evidence="7">
    <location>
        <begin position="139"/>
        <end position="156"/>
    </location>
</feature>
<dbReference type="Gene3D" id="3.30.70.100">
    <property type="match status" value="1"/>
</dbReference>
<evidence type="ECO:0000256" key="5">
    <source>
        <dbReference type="ARBA" id="ARBA00022989"/>
    </source>
</evidence>
<comment type="subcellular location">
    <subcellularLocation>
        <location evidence="7">Cell membrane</location>
    </subcellularLocation>
    <subcellularLocation>
        <location evidence="1">Membrane</location>
    </subcellularLocation>
</comment>
<evidence type="ECO:0000256" key="2">
    <source>
        <dbReference type="ARBA" id="ARBA00006024"/>
    </source>
</evidence>
<dbReference type="OrthoDB" id="9813266at2"/>
<dbReference type="CDD" id="cd00371">
    <property type="entry name" value="HMA"/>
    <property type="match status" value="1"/>
</dbReference>
<dbReference type="InterPro" id="IPR036163">
    <property type="entry name" value="HMA_dom_sf"/>
</dbReference>
<dbReference type="GO" id="GO:0030001">
    <property type="term" value="P:metal ion transport"/>
    <property type="evidence" value="ECO:0007669"/>
    <property type="project" value="UniProtKB-ARBA"/>
</dbReference>
<dbReference type="AlphaFoldDB" id="A0A370HRL9"/>
<feature type="transmembrane region" description="Helical" evidence="7">
    <location>
        <begin position="102"/>
        <end position="127"/>
    </location>
</feature>
<evidence type="ECO:0000313" key="9">
    <source>
        <dbReference type="EMBL" id="RDI61193.1"/>
    </source>
</evidence>
<dbReference type="InterPro" id="IPR036412">
    <property type="entry name" value="HAD-like_sf"/>
</dbReference>
<dbReference type="PROSITE" id="PS50846">
    <property type="entry name" value="HMA_2"/>
    <property type="match status" value="1"/>
</dbReference>
<sequence length="743" mass="78920">MTEALDLSVFVKRPGDGTAHLDLAVEGIDCAACIDEIEDGLERLDGVLDARLNYTNHRLSVEWRDGAVAPSMLVEELRRLGYRAHPFQSRLVEEEEARRAQWLLKCLAVAGFASMNIMLLAVSVWSGNVTDITQETRDLFHWLAALIALPTVAYAGQPFFRSALGALRNRRTNMDVPIVIGIMLALTMSVVETLNHAEHTYFDSVVMLLFFLLCGRYLDQAMRRKTRAVAGNLAALKSEVAHRIGQDGEVVLVPTAALDPGDKVLVRPGERIAVDGIVLSGASEIDESLVTGETARRATEVGGRVYAGSLNYDGTLTLRVTAAGKGTLLDEVERLLANAASAKSRYVQLADRVARAYAPVVHLAAALTAIVWIATGSSVHDAIITAVAVLIITCPCALALAIPVVQVVASGALFRAGVFLNAGDALERLAVVDTVVFDKTGTLTLPEMRVVNAGTLAPDLLEAAARLGLSSHHPLAAAVSQEARNRRPFDGAVEEHGQGVHAVVDGVEVRLGSPGFCGAEELARDAAADWPSASVIAFAWGEKRAILLVQQALRPDAVDVVRSLRERGLDCRILSGDRPEAVAPIAAALGIQMWRGGCNPAEKIEALEALKADGRKVMMVGDGLNDAPALASAHVSLSPISAADLTQAQADAVFLGDRLRPVLETVAISRRAHRLMQQNLRIALVYNLVAVPLAFLGYVTPLVAALAMSGSSTLVTLNALRARGASGPAESAAPRPDLVIQGA</sequence>
<dbReference type="InterPro" id="IPR006121">
    <property type="entry name" value="HMA_dom"/>
</dbReference>
<dbReference type="PRINTS" id="PR00119">
    <property type="entry name" value="CATATPASE"/>
</dbReference>
<evidence type="ECO:0000259" key="8">
    <source>
        <dbReference type="PROSITE" id="PS50846"/>
    </source>
</evidence>
<dbReference type="NCBIfam" id="TIGR01525">
    <property type="entry name" value="ATPase-IB_hvy"/>
    <property type="match status" value="1"/>
</dbReference>
<dbReference type="InterPro" id="IPR018303">
    <property type="entry name" value="ATPase_P-typ_P_site"/>
</dbReference>
<comment type="caution">
    <text evidence="9">The sequence shown here is derived from an EMBL/GenBank/DDBJ whole genome shotgun (WGS) entry which is preliminary data.</text>
</comment>
<evidence type="ECO:0000256" key="7">
    <source>
        <dbReference type="RuleBase" id="RU362081"/>
    </source>
</evidence>
<dbReference type="EMBL" id="QQBB01000002">
    <property type="protein sequence ID" value="RDI61193.1"/>
    <property type="molecule type" value="Genomic_DNA"/>
</dbReference>
<dbReference type="InterPro" id="IPR023299">
    <property type="entry name" value="ATPase_P-typ_cyto_dom_N"/>
</dbReference>
<dbReference type="RefSeq" id="WP_114769352.1">
    <property type="nucleotide sequence ID" value="NZ_QQBB01000002.1"/>
</dbReference>
<dbReference type="PANTHER" id="PTHR46594">
    <property type="entry name" value="P-TYPE CATION-TRANSPORTING ATPASE"/>
    <property type="match status" value="1"/>
</dbReference>
<protein>
    <submittedName>
        <fullName evidence="9">Cu2+-exporting ATPase</fullName>
    </submittedName>
</protein>
<feature type="domain" description="HMA" evidence="8">
    <location>
        <begin position="19"/>
        <end position="85"/>
    </location>
</feature>
<keyword evidence="7" id="KW-0547">Nucleotide-binding</keyword>
<gene>
    <name evidence="9" type="ORF">DES45_102588</name>
</gene>
<dbReference type="SUPFAM" id="SSF81653">
    <property type="entry name" value="Calcium ATPase, transduction domain A"/>
    <property type="match status" value="1"/>
</dbReference>